<dbReference type="GO" id="GO:0005737">
    <property type="term" value="C:cytoplasm"/>
    <property type="evidence" value="ECO:0007669"/>
    <property type="project" value="UniProtKB-SubCell"/>
</dbReference>
<evidence type="ECO:0000256" key="2">
    <source>
        <dbReference type="ARBA" id="ARBA00022490"/>
    </source>
</evidence>
<evidence type="ECO:0000256" key="5">
    <source>
        <dbReference type="ARBA" id="ARBA00022842"/>
    </source>
</evidence>
<proteinExistence type="predicted"/>
<dbReference type="InterPro" id="IPR042108">
    <property type="entry name" value="GTPase_HflX_N_sf"/>
</dbReference>
<dbReference type="InterPro" id="IPR025121">
    <property type="entry name" value="GTPase_HflX_N"/>
</dbReference>
<organism evidence="9">
    <name type="scientific">marine metagenome</name>
    <dbReference type="NCBI Taxonomy" id="408172"/>
    <lineage>
        <taxon>unclassified sequences</taxon>
        <taxon>metagenomes</taxon>
        <taxon>ecological metagenomes</taxon>
    </lineage>
</organism>
<dbReference type="Pfam" id="PF13167">
    <property type="entry name" value="GTP-bdg_N"/>
    <property type="match status" value="1"/>
</dbReference>
<evidence type="ECO:0008006" key="10">
    <source>
        <dbReference type="Google" id="ProtNLM"/>
    </source>
</evidence>
<gene>
    <name evidence="9" type="ORF">METZ01_LOCUS175933</name>
</gene>
<dbReference type="FunFam" id="3.40.50.11060:FF:000001">
    <property type="entry name" value="GTPase HflX"/>
    <property type="match status" value="1"/>
</dbReference>
<keyword evidence="5" id="KW-0460">Magnesium</keyword>
<evidence type="ECO:0000256" key="1">
    <source>
        <dbReference type="ARBA" id="ARBA00004496"/>
    </source>
</evidence>
<evidence type="ECO:0000256" key="6">
    <source>
        <dbReference type="ARBA" id="ARBA00023134"/>
    </source>
</evidence>
<sequence length="144" mass="15976">MEENRLFNNWNRALLVSLQLPNRSTSEVQNSLQELSSLAYSLGGDVAGKIIQVSSQIHPANFFGKGKLADIKSTIQKDCVDALLVDNQLSPKQIGNLETLLDCAVLDRTQLILEIFAKNARTHEAKLQIELAQSEYLLTRLVGL</sequence>
<keyword evidence="3" id="KW-0479">Metal-binding</keyword>
<keyword evidence="2" id="KW-0963">Cytoplasm</keyword>
<dbReference type="PANTHER" id="PTHR10229">
    <property type="entry name" value="GTP-BINDING PROTEIN HFLX"/>
    <property type="match status" value="1"/>
</dbReference>
<evidence type="ECO:0000256" key="3">
    <source>
        <dbReference type="ARBA" id="ARBA00022723"/>
    </source>
</evidence>
<feature type="domain" description="GTPase HflX N-terminal" evidence="7">
    <location>
        <begin position="30"/>
        <end position="117"/>
    </location>
</feature>
<evidence type="ECO:0000313" key="9">
    <source>
        <dbReference type="EMBL" id="SVB23079.1"/>
    </source>
</evidence>
<dbReference type="GO" id="GO:0046872">
    <property type="term" value="F:metal ion binding"/>
    <property type="evidence" value="ECO:0007669"/>
    <property type="project" value="UniProtKB-KW"/>
</dbReference>
<dbReference type="PANTHER" id="PTHR10229:SF0">
    <property type="entry name" value="GTP-BINDING PROTEIN 6-RELATED"/>
    <property type="match status" value="1"/>
</dbReference>
<dbReference type="GO" id="GO:0043022">
    <property type="term" value="F:ribosome binding"/>
    <property type="evidence" value="ECO:0007669"/>
    <property type="project" value="TreeGrafter"/>
</dbReference>
<feature type="non-terminal residue" evidence="9">
    <location>
        <position position="144"/>
    </location>
</feature>
<evidence type="ECO:0000259" key="8">
    <source>
        <dbReference type="Pfam" id="PF16360"/>
    </source>
</evidence>
<dbReference type="InterPro" id="IPR016496">
    <property type="entry name" value="GTPase_HflX"/>
</dbReference>
<dbReference type="InterPro" id="IPR032305">
    <property type="entry name" value="GTP-bd_M"/>
</dbReference>
<dbReference type="AlphaFoldDB" id="A0A382CB50"/>
<feature type="domain" description="GTP-binding protein middle" evidence="8">
    <location>
        <begin position="120"/>
        <end position="143"/>
    </location>
</feature>
<dbReference type="Gene3D" id="3.40.50.11060">
    <property type="entry name" value="GTPase HflX, N-terminal domain"/>
    <property type="match status" value="1"/>
</dbReference>
<keyword evidence="6" id="KW-0342">GTP-binding</keyword>
<dbReference type="EMBL" id="UINC01033575">
    <property type="protein sequence ID" value="SVB23079.1"/>
    <property type="molecule type" value="Genomic_DNA"/>
</dbReference>
<keyword evidence="4" id="KW-0547">Nucleotide-binding</keyword>
<evidence type="ECO:0000256" key="4">
    <source>
        <dbReference type="ARBA" id="ARBA00022741"/>
    </source>
</evidence>
<comment type="subcellular location">
    <subcellularLocation>
        <location evidence="1">Cytoplasm</location>
    </subcellularLocation>
</comment>
<accession>A0A382CB50</accession>
<reference evidence="9" key="1">
    <citation type="submission" date="2018-05" db="EMBL/GenBank/DDBJ databases">
        <authorList>
            <person name="Lanie J.A."/>
            <person name="Ng W.-L."/>
            <person name="Kazmierczak K.M."/>
            <person name="Andrzejewski T.M."/>
            <person name="Davidsen T.M."/>
            <person name="Wayne K.J."/>
            <person name="Tettelin H."/>
            <person name="Glass J.I."/>
            <person name="Rusch D."/>
            <person name="Podicherti R."/>
            <person name="Tsui H.-C.T."/>
            <person name="Winkler M.E."/>
        </authorList>
    </citation>
    <scope>NUCLEOTIDE SEQUENCE</scope>
</reference>
<name>A0A382CB50_9ZZZZ</name>
<protein>
    <recommendedName>
        <fullName evidence="10">GTPase HflX N-terminal domain-containing protein</fullName>
    </recommendedName>
</protein>
<dbReference type="Pfam" id="PF16360">
    <property type="entry name" value="GTP-bdg_M"/>
    <property type="match status" value="1"/>
</dbReference>
<evidence type="ECO:0000259" key="7">
    <source>
        <dbReference type="Pfam" id="PF13167"/>
    </source>
</evidence>
<dbReference type="GO" id="GO:0005525">
    <property type="term" value="F:GTP binding"/>
    <property type="evidence" value="ECO:0007669"/>
    <property type="project" value="UniProtKB-KW"/>
</dbReference>